<dbReference type="RefSeq" id="WP_061805749.1">
    <property type="nucleotide sequence ID" value="NZ_FOXX01000009.1"/>
</dbReference>
<feature type="binding site" evidence="9">
    <location>
        <begin position="13"/>
        <end position="18"/>
    </location>
    <ligand>
        <name>ATP</name>
        <dbReference type="ChEBI" id="CHEBI:30616"/>
    </ligand>
</feature>
<evidence type="ECO:0000313" key="11">
    <source>
        <dbReference type="Proteomes" id="UP000182762"/>
    </source>
</evidence>
<dbReference type="PANTHER" id="PTHR43210:SF2">
    <property type="entry name" value="ATP-DEPENDENT DETHIOBIOTIN SYNTHETASE BIOD 2"/>
    <property type="match status" value="1"/>
</dbReference>
<dbReference type="InterPro" id="IPR004472">
    <property type="entry name" value="DTB_synth_BioD"/>
</dbReference>
<dbReference type="Proteomes" id="UP000182762">
    <property type="component" value="Unassembled WGS sequence"/>
</dbReference>
<evidence type="ECO:0000256" key="3">
    <source>
        <dbReference type="ARBA" id="ARBA00022723"/>
    </source>
</evidence>
<dbReference type="Pfam" id="PF13500">
    <property type="entry name" value="AAA_26"/>
    <property type="match status" value="1"/>
</dbReference>
<comment type="catalytic activity">
    <reaction evidence="8">
        <text>(7R,8S)-8-amino-7-(carboxyamino)nonanoate + ATP = (4R,5S)-dethiobiotin + ADP + phosphate + H(+)</text>
        <dbReference type="Rhea" id="RHEA:63684"/>
        <dbReference type="ChEBI" id="CHEBI:15378"/>
        <dbReference type="ChEBI" id="CHEBI:30616"/>
        <dbReference type="ChEBI" id="CHEBI:43474"/>
        <dbReference type="ChEBI" id="CHEBI:149470"/>
        <dbReference type="ChEBI" id="CHEBI:149473"/>
        <dbReference type="ChEBI" id="CHEBI:456216"/>
    </reaction>
</comment>
<feature type="active site" evidence="9">
    <location>
        <position position="38"/>
    </location>
</feature>
<evidence type="ECO:0000256" key="5">
    <source>
        <dbReference type="ARBA" id="ARBA00022756"/>
    </source>
</evidence>
<evidence type="ECO:0000256" key="2">
    <source>
        <dbReference type="ARBA" id="ARBA00022598"/>
    </source>
</evidence>
<feature type="binding site" evidence="9">
    <location>
        <position position="113"/>
    </location>
    <ligand>
        <name>Mg(2+)</name>
        <dbReference type="ChEBI" id="CHEBI:18420"/>
    </ligand>
</feature>
<dbReference type="EMBL" id="FOXX01000009">
    <property type="protein sequence ID" value="SFQ78128.1"/>
    <property type="molecule type" value="Genomic_DNA"/>
</dbReference>
<dbReference type="PIRSF" id="PIRSF006755">
    <property type="entry name" value="DTB_synth"/>
    <property type="match status" value="1"/>
</dbReference>
<evidence type="ECO:0000256" key="8">
    <source>
        <dbReference type="ARBA" id="ARBA00047386"/>
    </source>
</evidence>
<sequence length="235" mass="25860">MNFGFFVTGTDTEVGKTVVSCAFALLLKKHKGNVGVFKPFLSGISRNDVNSDTSLLKVMSGTKLSHEEITPFAFKEPLSPYTAGKLEGKEVGLNEVMTRWNDIKPIHSFFIVEGAGGISVQLGKHFLVSDLIKSINLPIIIVARPNLGTLNHTFLTVHYAKSQGIKIAGIIINGMNDNPGLDEQTNPKSIEEMCGVPILGIVPKLKEITKENIEMVVNQHLDTKLIINRMEQQYE</sequence>
<evidence type="ECO:0000313" key="10">
    <source>
        <dbReference type="EMBL" id="SFQ78128.1"/>
    </source>
</evidence>
<organism evidence="10 11">
    <name type="scientific">Priestia endophytica DSM 13796</name>
    <dbReference type="NCBI Taxonomy" id="1121089"/>
    <lineage>
        <taxon>Bacteria</taxon>
        <taxon>Bacillati</taxon>
        <taxon>Bacillota</taxon>
        <taxon>Bacilli</taxon>
        <taxon>Bacillales</taxon>
        <taxon>Bacillaceae</taxon>
        <taxon>Priestia</taxon>
    </lineage>
</organism>
<dbReference type="CDD" id="cd03109">
    <property type="entry name" value="DTBS"/>
    <property type="match status" value="1"/>
</dbReference>
<comment type="caution">
    <text evidence="9">Lacks conserved residue(s) required for the propagation of feature annotation.</text>
</comment>
<keyword evidence="7 9" id="KW-0460">Magnesium</keyword>
<keyword evidence="2 9" id="KW-0436">Ligase</keyword>
<keyword evidence="1 9" id="KW-0963">Cytoplasm</keyword>
<comment type="pathway">
    <text evidence="9">Cofactor biosynthesis; biotin biosynthesis; biotin from 7,8-diaminononanoate: step 1/2.</text>
</comment>
<dbReference type="EC" id="6.3.3.3" evidence="9"/>
<comment type="caution">
    <text evidence="10">The sequence shown here is derived from an EMBL/GenBank/DDBJ whole genome shotgun (WGS) entry which is preliminary data.</text>
</comment>
<comment type="subcellular location">
    <subcellularLocation>
        <location evidence="9">Cytoplasm</location>
    </subcellularLocation>
</comment>
<keyword evidence="5 9" id="KW-0093">Biotin biosynthesis</keyword>
<feature type="binding site" evidence="9">
    <location>
        <begin position="113"/>
        <end position="116"/>
    </location>
    <ligand>
        <name>ATP</name>
        <dbReference type="ChEBI" id="CHEBI:30616"/>
    </ligand>
</feature>
<accession>A0A1I6BB22</accession>
<comment type="similarity">
    <text evidence="9">Belongs to the dethiobiotin synthetase family.</text>
</comment>
<dbReference type="HAMAP" id="MF_00336">
    <property type="entry name" value="BioD"/>
    <property type="match status" value="1"/>
</dbReference>
<comment type="subunit">
    <text evidence="9">Homodimer.</text>
</comment>
<evidence type="ECO:0000256" key="7">
    <source>
        <dbReference type="ARBA" id="ARBA00022842"/>
    </source>
</evidence>
<keyword evidence="4 9" id="KW-0547">Nucleotide-binding</keyword>
<dbReference type="SUPFAM" id="SSF52540">
    <property type="entry name" value="P-loop containing nucleoside triphosphate hydrolases"/>
    <property type="match status" value="1"/>
</dbReference>
<protein>
    <recommendedName>
        <fullName evidence="9">ATP-dependent dethiobiotin synthetase BioD</fullName>
        <ecNumber evidence="9">6.3.3.3</ecNumber>
    </recommendedName>
    <alternativeName>
        <fullName evidence="9">DTB synthetase</fullName>
        <shortName evidence="9">DTBS</shortName>
    </alternativeName>
    <alternativeName>
        <fullName evidence="9">Dethiobiotin synthase</fullName>
    </alternativeName>
</protein>
<evidence type="ECO:0000256" key="1">
    <source>
        <dbReference type="ARBA" id="ARBA00022490"/>
    </source>
</evidence>
<keyword evidence="11" id="KW-1185">Reference proteome</keyword>
<dbReference type="NCBIfam" id="TIGR00347">
    <property type="entry name" value="bioD"/>
    <property type="match status" value="1"/>
</dbReference>
<feature type="binding site" evidence="9">
    <location>
        <position position="42"/>
    </location>
    <ligand>
        <name>substrate</name>
    </ligand>
</feature>
<comment type="function">
    <text evidence="9">Catalyzes a mechanistically unusual reaction, the ATP-dependent insertion of CO2 between the N7 and N8 nitrogen atoms of 7,8-diaminopelargonic acid (DAPA, also called 7,8-diammoniononanoate) to form a ureido ring.</text>
</comment>
<comment type="catalytic activity">
    <reaction evidence="9">
        <text>(7R,8S)-7,8-diammoniononanoate + CO2 + ATP = (4R,5S)-dethiobiotin + ADP + phosphate + 3 H(+)</text>
        <dbReference type="Rhea" id="RHEA:15805"/>
        <dbReference type="ChEBI" id="CHEBI:15378"/>
        <dbReference type="ChEBI" id="CHEBI:16526"/>
        <dbReference type="ChEBI" id="CHEBI:30616"/>
        <dbReference type="ChEBI" id="CHEBI:43474"/>
        <dbReference type="ChEBI" id="CHEBI:149469"/>
        <dbReference type="ChEBI" id="CHEBI:149473"/>
        <dbReference type="ChEBI" id="CHEBI:456216"/>
        <dbReference type="EC" id="6.3.3.3"/>
    </reaction>
</comment>
<evidence type="ECO:0000256" key="6">
    <source>
        <dbReference type="ARBA" id="ARBA00022840"/>
    </source>
</evidence>
<evidence type="ECO:0000256" key="9">
    <source>
        <dbReference type="HAMAP-Rule" id="MF_00336"/>
    </source>
</evidence>
<name>A0A1I6BB22_9BACI</name>
<keyword evidence="6 9" id="KW-0067">ATP-binding</keyword>
<comment type="cofactor">
    <cofactor evidence="9">
        <name>Mg(2+)</name>
        <dbReference type="ChEBI" id="CHEBI:18420"/>
    </cofactor>
</comment>
<feature type="binding site" evidence="9">
    <location>
        <begin position="203"/>
        <end position="205"/>
    </location>
    <ligand>
        <name>ATP</name>
        <dbReference type="ChEBI" id="CHEBI:30616"/>
    </ligand>
</feature>
<feature type="binding site" evidence="9">
    <location>
        <position position="52"/>
    </location>
    <ligand>
        <name>ATP</name>
        <dbReference type="ChEBI" id="CHEBI:30616"/>
    </ligand>
</feature>
<dbReference type="Gene3D" id="3.40.50.300">
    <property type="entry name" value="P-loop containing nucleotide triphosphate hydrolases"/>
    <property type="match status" value="1"/>
</dbReference>
<feature type="binding site" evidence="9">
    <location>
        <position position="52"/>
    </location>
    <ligand>
        <name>Mg(2+)</name>
        <dbReference type="ChEBI" id="CHEBI:18420"/>
    </ligand>
</feature>
<gene>
    <name evidence="9" type="primary">bioD</name>
    <name evidence="10" type="ORF">SAMN02745910_03399</name>
</gene>
<feature type="binding site" evidence="9">
    <location>
        <position position="17"/>
    </location>
    <ligand>
        <name>Mg(2+)</name>
        <dbReference type="ChEBI" id="CHEBI:18420"/>
    </ligand>
</feature>
<proteinExistence type="inferred from homology"/>
<dbReference type="PANTHER" id="PTHR43210">
    <property type="entry name" value="DETHIOBIOTIN SYNTHETASE"/>
    <property type="match status" value="1"/>
</dbReference>
<reference evidence="10 11" key="1">
    <citation type="submission" date="2016-10" db="EMBL/GenBank/DDBJ databases">
        <authorList>
            <person name="Varghese N."/>
            <person name="Submissions S."/>
        </authorList>
    </citation>
    <scope>NUCLEOTIDE SEQUENCE [LARGE SCALE GENOMIC DNA]</scope>
    <source>
        <strain evidence="10 11">DSM 13796</strain>
    </source>
</reference>
<dbReference type="GeneID" id="93712003"/>
<keyword evidence="3 9" id="KW-0479">Metal-binding</keyword>
<evidence type="ECO:0000256" key="4">
    <source>
        <dbReference type="ARBA" id="ARBA00022741"/>
    </source>
</evidence>
<dbReference type="InterPro" id="IPR027417">
    <property type="entry name" value="P-loop_NTPase"/>
</dbReference>